<sequence>MKERYYDPGVAEFIRMTCQLYGTKGLDPEDCIQEGWAAYLTFRQTNPYWRKKRLPWARSLCLVKDALVELRRAETRQRPVTCRSLDALFAPDGGGWLSGYECLRSPLCKSPEDGLLWREFLRGLPPDCRRLASFLSEGYQEPEIRRCLVFDQEKYQTCIRQLQKYAAHYWPEKIRNHEIE</sequence>
<evidence type="ECO:0000313" key="2">
    <source>
        <dbReference type="Proteomes" id="UP000806211"/>
    </source>
</evidence>
<comment type="caution">
    <text evidence="1">The sequence shown here is derived from an EMBL/GenBank/DDBJ whole genome shotgun (WGS) entry which is preliminary data.</text>
</comment>
<accession>A0ABR9R7N9</accession>
<gene>
    <name evidence="1" type="ORF">INF37_01370</name>
</gene>
<keyword evidence="2" id="KW-1185">Reference proteome</keyword>
<dbReference type="Proteomes" id="UP000806211">
    <property type="component" value="Unassembled WGS sequence"/>
</dbReference>
<dbReference type="RefSeq" id="WP_193535917.1">
    <property type="nucleotide sequence ID" value="NZ_JADCKF010000001.1"/>
</dbReference>
<organism evidence="1 2">
    <name type="scientific">Pseudoflavonifractor gallinarum</name>
    <dbReference type="NCBI Taxonomy" id="2779352"/>
    <lineage>
        <taxon>Bacteria</taxon>
        <taxon>Bacillati</taxon>
        <taxon>Bacillota</taxon>
        <taxon>Clostridia</taxon>
        <taxon>Eubacteriales</taxon>
        <taxon>Oscillospiraceae</taxon>
        <taxon>Pseudoflavonifractor</taxon>
    </lineage>
</organism>
<evidence type="ECO:0008006" key="3">
    <source>
        <dbReference type="Google" id="ProtNLM"/>
    </source>
</evidence>
<name>A0ABR9R7N9_9FIRM</name>
<protein>
    <recommendedName>
        <fullName evidence="3">Sigma-70 family RNA polymerase sigma factor</fullName>
    </recommendedName>
</protein>
<reference evidence="1 2" key="1">
    <citation type="submission" date="2020-10" db="EMBL/GenBank/DDBJ databases">
        <title>ChiBAC.</title>
        <authorList>
            <person name="Zenner C."/>
            <person name="Hitch T.C.A."/>
            <person name="Clavel T."/>
        </authorList>
    </citation>
    <scope>NUCLEOTIDE SEQUENCE [LARGE SCALE GENOMIC DNA]</scope>
    <source>
        <strain evidence="1 2">DSM 107456</strain>
    </source>
</reference>
<evidence type="ECO:0000313" key="1">
    <source>
        <dbReference type="EMBL" id="MBE5054656.1"/>
    </source>
</evidence>
<dbReference type="EMBL" id="JADCKF010000001">
    <property type="protein sequence ID" value="MBE5054656.1"/>
    <property type="molecule type" value="Genomic_DNA"/>
</dbReference>
<proteinExistence type="predicted"/>